<feature type="compositionally biased region" description="Basic and acidic residues" evidence="1">
    <location>
        <begin position="32"/>
        <end position="44"/>
    </location>
</feature>
<evidence type="ECO:0000313" key="2">
    <source>
        <dbReference type="Proteomes" id="UP000085678"/>
    </source>
</evidence>
<evidence type="ECO:0000313" key="3">
    <source>
        <dbReference type="RefSeq" id="XP_013380119.1"/>
    </source>
</evidence>
<dbReference type="InParanoid" id="A0A1S3H4Q8"/>
<dbReference type="AlphaFoldDB" id="A0A1S3H4Q8"/>
<sequence>MVHCVAIPHVQCRLLRKVMDFGDDLFSVFEESGRQSKASEDEKANPNNSGPKEADKDQKKKAQELLQKGKRTLERLEIETENPDGVKKSKTDLLADINQSETMAARIQIHKVDTVEACLHEG</sequence>
<dbReference type="GeneID" id="106151413"/>
<dbReference type="KEGG" id="lak:106151413"/>
<evidence type="ECO:0000256" key="1">
    <source>
        <dbReference type="SAM" id="MobiDB-lite"/>
    </source>
</evidence>
<accession>A0A1S3H4Q8</accession>
<feature type="region of interest" description="Disordered" evidence="1">
    <location>
        <begin position="32"/>
        <end position="72"/>
    </location>
</feature>
<proteinExistence type="predicted"/>
<protein>
    <submittedName>
        <fullName evidence="3">Exosome RNA helicase MTR4-like</fullName>
    </submittedName>
</protein>
<reference evidence="3" key="1">
    <citation type="submission" date="2025-08" db="UniProtKB">
        <authorList>
            <consortium name="RefSeq"/>
        </authorList>
    </citation>
    <scope>IDENTIFICATION</scope>
    <source>
        <tissue evidence="3">Gonads</tissue>
    </source>
</reference>
<dbReference type="RefSeq" id="XP_013380119.1">
    <property type="nucleotide sequence ID" value="XM_013524665.1"/>
</dbReference>
<organism evidence="2 3">
    <name type="scientific">Lingula anatina</name>
    <name type="common">Brachiopod</name>
    <name type="synonym">Lingula unguis</name>
    <dbReference type="NCBI Taxonomy" id="7574"/>
    <lineage>
        <taxon>Eukaryota</taxon>
        <taxon>Metazoa</taxon>
        <taxon>Spiralia</taxon>
        <taxon>Lophotrochozoa</taxon>
        <taxon>Brachiopoda</taxon>
        <taxon>Linguliformea</taxon>
        <taxon>Lingulata</taxon>
        <taxon>Lingulida</taxon>
        <taxon>Linguloidea</taxon>
        <taxon>Lingulidae</taxon>
        <taxon>Lingula</taxon>
    </lineage>
</organism>
<dbReference type="Proteomes" id="UP000085678">
    <property type="component" value="Unplaced"/>
</dbReference>
<keyword evidence="2" id="KW-1185">Reference proteome</keyword>
<gene>
    <name evidence="3" type="primary">LOC106151413</name>
</gene>
<name>A0A1S3H4Q8_LINAN</name>
<feature type="compositionally biased region" description="Basic and acidic residues" evidence="1">
    <location>
        <begin position="52"/>
        <end position="63"/>
    </location>
</feature>